<reference evidence="2 3" key="1">
    <citation type="submission" date="2023-08" db="EMBL/GenBank/DDBJ databases">
        <title>Nocardioides seae sp. nov., a bacterium isolated from a soil.</title>
        <authorList>
            <person name="Wang X."/>
        </authorList>
    </citation>
    <scope>NUCLEOTIDE SEQUENCE [LARGE SCALE GENOMIC DNA]</scope>
    <source>
        <strain evidence="2 3">YZH12</strain>
    </source>
</reference>
<feature type="region of interest" description="Disordered" evidence="1">
    <location>
        <begin position="95"/>
        <end position="118"/>
    </location>
</feature>
<keyword evidence="3" id="KW-1185">Reference proteome</keyword>
<evidence type="ECO:0000313" key="2">
    <source>
        <dbReference type="EMBL" id="MDT9594755.1"/>
    </source>
</evidence>
<sequence length="118" mass="12592">MGWLHRLLGGSGREPERVEAELRSAVAPLPGVREVALTYRTDASGGAALKGYVALSSREDLPAVLGTVGQVLGRDGRRVAVYAVGRLPDGTVVDPRDLGLRPRPSGEELRTRFGPHAR</sequence>
<protein>
    <submittedName>
        <fullName evidence="2">Uncharacterized protein</fullName>
    </submittedName>
</protein>
<organism evidence="2 3">
    <name type="scientific">Nocardioides imazamoxiresistens</name>
    <dbReference type="NCBI Taxonomy" id="3231893"/>
    <lineage>
        <taxon>Bacteria</taxon>
        <taxon>Bacillati</taxon>
        <taxon>Actinomycetota</taxon>
        <taxon>Actinomycetes</taxon>
        <taxon>Propionibacteriales</taxon>
        <taxon>Nocardioidaceae</taxon>
        <taxon>Nocardioides</taxon>
    </lineage>
</organism>
<comment type="caution">
    <text evidence="2">The sequence shown here is derived from an EMBL/GenBank/DDBJ whole genome shotgun (WGS) entry which is preliminary data.</text>
</comment>
<dbReference type="RefSeq" id="WP_315734809.1">
    <property type="nucleotide sequence ID" value="NZ_JAVYII010000008.1"/>
</dbReference>
<proteinExistence type="predicted"/>
<accession>A0ABU3PZS8</accession>
<dbReference type="Proteomes" id="UP001268542">
    <property type="component" value="Unassembled WGS sequence"/>
</dbReference>
<gene>
    <name evidence="2" type="ORF">RDV89_16835</name>
</gene>
<evidence type="ECO:0000256" key="1">
    <source>
        <dbReference type="SAM" id="MobiDB-lite"/>
    </source>
</evidence>
<evidence type="ECO:0000313" key="3">
    <source>
        <dbReference type="Proteomes" id="UP001268542"/>
    </source>
</evidence>
<name>A0ABU3PZS8_9ACTN</name>
<dbReference type="EMBL" id="JAVYII010000008">
    <property type="protein sequence ID" value="MDT9594755.1"/>
    <property type="molecule type" value="Genomic_DNA"/>
</dbReference>
<feature type="compositionally biased region" description="Basic and acidic residues" evidence="1">
    <location>
        <begin position="95"/>
        <end position="111"/>
    </location>
</feature>